<dbReference type="Proteomes" id="UP000298631">
    <property type="component" value="Chromosome"/>
</dbReference>
<dbReference type="AlphaFoldDB" id="A0A4P8EDC5"/>
<dbReference type="EMBL" id="CP039964">
    <property type="protein sequence ID" value="QCO54683.1"/>
    <property type="molecule type" value="Genomic_DNA"/>
</dbReference>
<evidence type="ECO:0000313" key="1">
    <source>
        <dbReference type="EMBL" id="QCO54683.1"/>
    </source>
</evidence>
<sequence>MSYLSVAGGIRLPELSAGDRATQVGSSRHFTGGLVIGTGAGRRLGVESHLEAQAAMIMSTRQETSELVEQVRFEWSDEFGEVFNHYMDLVQSRVDGKTIGFAVRPTARVSNTYLMKLARIKEQAIASGFLDDFRLFTEKDVCPVEWFNARLFHSVRRPDPFGDPVAADVVRQFSGVITIDELVDATRLAGMGFRAVVRLIRTGQLEMVRHERIDHQSQVFKAKAF</sequence>
<keyword evidence="2" id="KW-1185">Reference proteome</keyword>
<dbReference type="KEGG" id="pseb:EOK75_02030"/>
<accession>A0A4P8EDC5</accession>
<evidence type="ECO:0000313" key="2">
    <source>
        <dbReference type="Proteomes" id="UP000298631"/>
    </source>
</evidence>
<dbReference type="OrthoDB" id="7846781at2"/>
<organism evidence="1 2">
    <name type="scientific">Pseudorhodobacter turbinis</name>
    <dbReference type="NCBI Taxonomy" id="2500533"/>
    <lineage>
        <taxon>Bacteria</taxon>
        <taxon>Pseudomonadati</taxon>
        <taxon>Pseudomonadota</taxon>
        <taxon>Alphaproteobacteria</taxon>
        <taxon>Rhodobacterales</taxon>
        <taxon>Paracoccaceae</taxon>
        <taxon>Pseudorhodobacter</taxon>
    </lineage>
</organism>
<protein>
    <submittedName>
        <fullName evidence="1">Uncharacterized protein</fullName>
    </submittedName>
</protein>
<proteinExistence type="predicted"/>
<name>A0A4P8EDC5_9RHOB</name>
<reference evidence="1 2" key="1">
    <citation type="submission" date="2019-05" db="EMBL/GenBank/DDBJ databases">
        <title>Pseudorhodobacter turbinis sp. nov., isolated from the gut of the Korean turban shell.</title>
        <authorList>
            <person name="Jeong Y.-S."/>
            <person name="Kang W.-R."/>
            <person name="Bae J.-W."/>
        </authorList>
    </citation>
    <scope>NUCLEOTIDE SEQUENCE [LARGE SCALE GENOMIC DNA]</scope>
    <source>
        <strain evidence="1 2">S12M18</strain>
    </source>
</reference>
<gene>
    <name evidence="1" type="ORF">EOK75_02030</name>
</gene>
<dbReference type="RefSeq" id="WP_137192354.1">
    <property type="nucleotide sequence ID" value="NZ_CP039964.1"/>
</dbReference>